<feature type="transmembrane region" description="Helical" evidence="9">
    <location>
        <begin position="544"/>
        <end position="563"/>
    </location>
</feature>
<feature type="transmembrane region" description="Helical" evidence="9">
    <location>
        <begin position="286"/>
        <end position="311"/>
    </location>
</feature>
<dbReference type="PANTHER" id="PTHR11795">
    <property type="entry name" value="BRANCHED-CHAIN AMINO ACID TRANSPORT SYSTEM PERMEASE PROTEIN LIVH"/>
    <property type="match status" value="1"/>
</dbReference>
<evidence type="ECO:0000313" key="11">
    <source>
        <dbReference type="Proteomes" id="UP000586093"/>
    </source>
</evidence>
<comment type="caution">
    <text evidence="10">The sequence shown here is derived from an EMBL/GenBank/DDBJ whole genome shotgun (WGS) entry which is preliminary data.</text>
</comment>
<keyword evidence="2" id="KW-0813">Transport</keyword>
<dbReference type="AlphaFoldDB" id="A0A839HMM9"/>
<keyword evidence="6 9" id="KW-1133">Transmembrane helix</keyword>
<evidence type="ECO:0000256" key="9">
    <source>
        <dbReference type="SAM" id="Phobius"/>
    </source>
</evidence>
<evidence type="ECO:0000256" key="6">
    <source>
        <dbReference type="ARBA" id="ARBA00022989"/>
    </source>
</evidence>
<gene>
    <name evidence="10" type="primary">urtB</name>
    <name evidence="10" type="ORF">H4F90_00800</name>
</gene>
<organism evidence="10 11">
    <name type="scientific">Aquariibacter albus</name>
    <dbReference type="NCBI Taxonomy" id="2759899"/>
    <lineage>
        <taxon>Bacteria</taxon>
        <taxon>Pseudomonadati</taxon>
        <taxon>Pseudomonadota</taxon>
        <taxon>Betaproteobacteria</taxon>
        <taxon>Burkholderiales</taxon>
        <taxon>Sphaerotilaceae</taxon>
        <taxon>Aquariibacter</taxon>
    </lineage>
</organism>
<dbReference type="GO" id="GO:0005886">
    <property type="term" value="C:plasma membrane"/>
    <property type="evidence" value="ECO:0007669"/>
    <property type="project" value="UniProtKB-SubCell"/>
</dbReference>
<dbReference type="PANTHER" id="PTHR11795:SF447">
    <property type="entry name" value="ABC TRANSPORTER PERMEASE PROTEIN"/>
    <property type="match status" value="1"/>
</dbReference>
<dbReference type="EMBL" id="JACIVI010000001">
    <property type="protein sequence ID" value="MBB1160519.1"/>
    <property type="molecule type" value="Genomic_DNA"/>
</dbReference>
<evidence type="ECO:0000256" key="8">
    <source>
        <dbReference type="ARBA" id="ARBA00037998"/>
    </source>
</evidence>
<evidence type="ECO:0000256" key="3">
    <source>
        <dbReference type="ARBA" id="ARBA00022475"/>
    </source>
</evidence>
<feature type="transmembrane region" description="Helical" evidence="9">
    <location>
        <begin position="514"/>
        <end position="538"/>
    </location>
</feature>
<keyword evidence="3" id="KW-1003">Cell membrane</keyword>
<dbReference type="InterPro" id="IPR001851">
    <property type="entry name" value="ABC_transp_permease"/>
</dbReference>
<accession>A0A839HMM9</accession>
<evidence type="ECO:0000256" key="7">
    <source>
        <dbReference type="ARBA" id="ARBA00023136"/>
    </source>
</evidence>
<evidence type="ECO:0000256" key="2">
    <source>
        <dbReference type="ARBA" id="ARBA00022448"/>
    </source>
</evidence>
<reference evidence="10 11" key="1">
    <citation type="submission" date="2020-08" db="EMBL/GenBank/DDBJ databases">
        <title>Aquariorum lacteus gen. nov., sp. nov., a new member of the family Comamonadaceae, isolated from freshwater aquarium.</title>
        <authorList>
            <person name="Chun S.-J."/>
        </authorList>
    </citation>
    <scope>NUCLEOTIDE SEQUENCE [LARGE SCALE GENOMIC DNA]</scope>
    <source>
        <strain evidence="10 11">SJAQ100</strain>
    </source>
</reference>
<keyword evidence="5" id="KW-0029">Amino-acid transport</keyword>
<dbReference type="InterPro" id="IPR052157">
    <property type="entry name" value="BCAA_transport_permease"/>
</dbReference>
<sequence length="579" mass="59832">MGIVLADLCLSPAGVPTGRAVQAVAAPPRPFPTEPRIAVIPRPLSLLGRRLATGLLLVLAATLPARALTPEQARRAAADDNESRIAALFELAAEATPEARRFLERMADDALKLDAQGRVLAVDESGALVDAVSGAAVAGDPAALDDVVTPNRVGAAVQAALAAFDLVAPEAATRRGAALALGADPQPALLPLVRQAAAREADPQALQALNGLKARLELGAPEATTRLAAIALLAESREPAVRALLAARLGGDDGLPAETDPKVRAALAAGIDTIARTLKLGETLGTLFSGISLGSILLLAALGLAITYGLMGVINMAHGELIMVGAYATWAVQNAVRALAPGWFDWYPLLALPVAFASAGAVGILMERLVIRHLYGRPLETLLATWGLSLILMQTVRSLFGAQNVQVENAAWLSGGVDVLANLTLPYNRLAIIVFAGLVVVGVSLLLSRTRLGLDVRAVTQNRRMAGCMGVNTPHIDMWAFGLGSGVAGLAGCALSQVGNVGPDLGQAYIVDSFMVVVLGGVGQLIGTVYAGLGLGLGSKFLEAWQGAVLAKIAVLVFIIAFIQKRPQGLFALKGRVID</sequence>
<evidence type="ECO:0000256" key="4">
    <source>
        <dbReference type="ARBA" id="ARBA00022692"/>
    </source>
</evidence>
<dbReference type="Proteomes" id="UP000586093">
    <property type="component" value="Unassembled WGS sequence"/>
</dbReference>
<keyword evidence="4 9" id="KW-0812">Transmembrane</keyword>
<evidence type="ECO:0000313" key="10">
    <source>
        <dbReference type="EMBL" id="MBB1160519.1"/>
    </source>
</evidence>
<evidence type="ECO:0000256" key="5">
    <source>
        <dbReference type="ARBA" id="ARBA00022970"/>
    </source>
</evidence>
<protein>
    <submittedName>
        <fullName evidence="10">Urea ABC transporter permease subunit UrtB</fullName>
    </submittedName>
</protein>
<comment type="similarity">
    <text evidence="8">Belongs to the binding-protein-dependent transport system permease family. LivHM subfamily.</text>
</comment>
<comment type="subcellular location">
    <subcellularLocation>
        <location evidence="1">Cell membrane</location>
        <topology evidence="1">Multi-pass membrane protein</topology>
    </subcellularLocation>
</comment>
<dbReference type="NCBIfam" id="TIGR03409">
    <property type="entry name" value="urea_trans_UrtB"/>
    <property type="match status" value="1"/>
</dbReference>
<name>A0A839HMM9_9BURK</name>
<dbReference type="GO" id="GO:0006865">
    <property type="term" value="P:amino acid transport"/>
    <property type="evidence" value="ECO:0007669"/>
    <property type="project" value="UniProtKB-KW"/>
</dbReference>
<feature type="transmembrane region" description="Helical" evidence="9">
    <location>
        <begin position="430"/>
        <end position="447"/>
    </location>
</feature>
<dbReference type="Pfam" id="PF02653">
    <property type="entry name" value="BPD_transp_2"/>
    <property type="match status" value="1"/>
</dbReference>
<evidence type="ECO:0000256" key="1">
    <source>
        <dbReference type="ARBA" id="ARBA00004651"/>
    </source>
</evidence>
<dbReference type="CDD" id="cd06582">
    <property type="entry name" value="TM_PBP1_LivH_like"/>
    <property type="match status" value="1"/>
</dbReference>
<dbReference type="InterPro" id="IPR017779">
    <property type="entry name" value="ABC_UrtB_bac"/>
</dbReference>
<keyword evidence="11" id="KW-1185">Reference proteome</keyword>
<proteinExistence type="inferred from homology"/>
<keyword evidence="7 9" id="KW-0472">Membrane</keyword>
<feature type="transmembrane region" description="Helical" evidence="9">
    <location>
        <begin position="346"/>
        <end position="366"/>
    </location>
</feature>
<dbReference type="GO" id="GO:0022857">
    <property type="term" value="F:transmembrane transporter activity"/>
    <property type="evidence" value="ECO:0007669"/>
    <property type="project" value="InterPro"/>
</dbReference>